<name>A0A2P2J407_RHIMU</name>
<dbReference type="AlphaFoldDB" id="A0A2P2J407"/>
<proteinExistence type="predicted"/>
<organism evidence="1">
    <name type="scientific">Rhizophora mucronata</name>
    <name type="common">Asiatic mangrove</name>
    <dbReference type="NCBI Taxonomy" id="61149"/>
    <lineage>
        <taxon>Eukaryota</taxon>
        <taxon>Viridiplantae</taxon>
        <taxon>Streptophyta</taxon>
        <taxon>Embryophyta</taxon>
        <taxon>Tracheophyta</taxon>
        <taxon>Spermatophyta</taxon>
        <taxon>Magnoliopsida</taxon>
        <taxon>eudicotyledons</taxon>
        <taxon>Gunneridae</taxon>
        <taxon>Pentapetalae</taxon>
        <taxon>rosids</taxon>
        <taxon>fabids</taxon>
        <taxon>Malpighiales</taxon>
        <taxon>Rhizophoraceae</taxon>
        <taxon>Rhizophora</taxon>
    </lineage>
</organism>
<accession>A0A2P2J407</accession>
<dbReference type="EMBL" id="GGEC01007726">
    <property type="protein sequence ID" value="MBW88209.1"/>
    <property type="molecule type" value="Transcribed_RNA"/>
</dbReference>
<protein>
    <submittedName>
        <fullName evidence="1">Uncharacterized protein</fullName>
    </submittedName>
</protein>
<reference evidence="1" key="1">
    <citation type="submission" date="2018-02" db="EMBL/GenBank/DDBJ databases">
        <title>Rhizophora mucronata_Transcriptome.</title>
        <authorList>
            <person name="Meera S.P."/>
            <person name="Sreeshan A."/>
            <person name="Augustine A."/>
        </authorList>
    </citation>
    <scope>NUCLEOTIDE SEQUENCE</scope>
    <source>
        <tissue evidence="1">Leaf</tissue>
    </source>
</reference>
<evidence type="ECO:0000313" key="1">
    <source>
        <dbReference type="EMBL" id="MBW88209.1"/>
    </source>
</evidence>
<sequence>MSDNEPKESPGFFFSPIFMNKKEIEGRYQNETCR</sequence>